<name>A0AAU9SAX0_THLAR</name>
<dbReference type="PANTHER" id="PTHR45660">
    <property type="entry name" value="HISTONE-LYSINE N-METHYLTRANSFERASE SETMAR"/>
    <property type="match status" value="1"/>
</dbReference>
<gene>
    <name evidence="2" type="ORF">TAV2_LOCUS12304</name>
</gene>
<dbReference type="SUPFAM" id="SSF82199">
    <property type="entry name" value="SET domain"/>
    <property type="match status" value="1"/>
</dbReference>
<evidence type="ECO:0000313" key="2">
    <source>
        <dbReference type="EMBL" id="CAH2061476.1"/>
    </source>
</evidence>
<dbReference type="InterPro" id="IPR001214">
    <property type="entry name" value="SET_dom"/>
</dbReference>
<evidence type="ECO:0000259" key="1">
    <source>
        <dbReference type="Pfam" id="PF00856"/>
    </source>
</evidence>
<proteinExistence type="predicted"/>
<dbReference type="Pfam" id="PF00856">
    <property type="entry name" value="SET"/>
    <property type="match status" value="1"/>
</dbReference>
<dbReference type="AlphaFoldDB" id="A0AAU9SAX0"/>
<dbReference type="PANTHER" id="PTHR45660:SF46">
    <property type="entry name" value="HISTONE-LYSINE N-METHYLTRANSFERASE, H3 LYSINE-9 SPECIFIC SUVH6"/>
    <property type="match status" value="1"/>
</dbReference>
<dbReference type="GO" id="GO:0042054">
    <property type="term" value="F:histone methyltransferase activity"/>
    <property type="evidence" value="ECO:0007669"/>
    <property type="project" value="TreeGrafter"/>
</dbReference>
<evidence type="ECO:0000313" key="3">
    <source>
        <dbReference type="Proteomes" id="UP000836841"/>
    </source>
</evidence>
<dbReference type="GO" id="GO:0003690">
    <property type="term" value="F:double-stranded DNA binding"/>
    <property type="evidence" value="ECO:0007669"/>
    <property type="project" value="TreeGrafter"/>
</dbReference>
<dbReference type="InterPro" id="IPR046341">
    <property type="entry name" value="SET_dom_sf"/>
</dbReference>
<sequence>MPEDKEAERRTGNNEYLFDIGNKYDNTLAEGMSKLMPGMEKEEEDGAAHRICMRRTCQYDHEDKRIPHVMLFAMDNIPPFQELTYHYNYMIDLY</sequence>
<dbReference type="EMBL" id="OU466860">
    <property type="protein sequence ID" value="CAH2061476.1"/>
    <property type="molecule type" value="Genomic_DNA"/>
</dbReference>
<accession>A0AAU9SAX0</accession>
<reference evidence="2 3" key="1">
    <citation type="submission" date="2022-03" db="EMBL/GenBank/DDBJ databases">
        <authorList>
            <person name="Nunn A."/>
            <person name="Chopra R."/>
            <person name="Nunn A."/>
            <person name="Contreras Garrido A."/>
        </authorList>
    </citation>
    <scope>NUCLEOTIDE SEQUENCE [LARGE SCALE GENOMIC DNA]</scope>
</reference>
<dbReference type="InterPro" id="IPR051357">
    <property type="entry name" value="H3K9_HMTase_SUVAR3-9"/>
</dbReference>
<organism evidence="2 3">
    <name type="scientific">Thlaspi arvense</name>
    <name type="common">Field penny-cress</name>
    <dbReference type="NCBI Taxonomy" id="13288"/>
    <lineage>
        <taxon>Eukaryota</taxon>
        <taxon>Viridiplantae</taxon>
        <taxon>Streptophyta</taxon>
        <taxon>Embryophyta</taxon>
        <taxon>Tracheophyta</taxon>
        <taxon>Spermatophyta</taxon>
        <taxon>Magnoliopsida</taxon>
        <taxon>eudicotyledons</taxon>
        <taxon>Gunneridae</taxon>
        <taxon>Pentapetalae</taxon>
        <taxon>rosids</taxon>
        <taxon>malvids</taxon>
        <taxon>Brassicales</taxon>
        <taxon>Brassicaceae</taxon>
        <taxon>Thlaspideae</taxon>
        <taxon>Thlaspi</taxon>
    </lineage>
</organism>
<protein>
    <recommendedName>
        <fullName evidence="1">SET domain-containing protein</fullName>
    </recommendedName>
</protein>
<dbReference type="Proteomes" id="UP000836841">
    <property type="component" value="Chromosome 4"/>
</dbReference>
<feature type="domain" description="SET" evidence="1">
    <location>
        <begin position="5"/>
        <end position="88"/>
    </location>
</feature>
<dbReference type="Gene3D" id="2.170.270.10">
    <property type="entry name" value="SET domain"/>
    <property type="match status" value="1"/>
</dbReference>
<keyword evidence="3" id="KW-1185">Reference proteome</keyword>